<reference evidence="3" key="1">
    <citation type="submission" date="2017-09" db="EMBL/GenBank/DDBJ databases">
        <title>FDA dAtabase for Regulatory Grade micrObial Sequences (FDA-ARGOS): Supporting development and validation of Infectious Disease Dx tests.</title>
        <authorList>
            <person name="Minogue T."/>
            <person name="Wolcott M."/>
            <person name="Wasieloski L."/>
            <person name="Aguilar W."/>
            <person name="Moore D."/>
            <person name="Tallon L."/>
            <person name="Sadzewicz L."/>
            <person name="Ott S."/>
            <person name="Zhao X."/>
            <person name="Nagaraj S."/>
            <person name="Vavikolanu K."/>
            <person name="Aluvathingal J."/>
            <person name="Nadendla S."/>
            <person name="Sichtig H."/>
        </authorList>
    </citation>
    <scope>NUCLEOTIDE SEQUENCE [LARGE SCALE GENOMIC DNA]</scope>
    <source>
        <strain evidence="3">FDAARGOS_394</strain>
    </source>
</reference>
<keyword evidence="3" id="KW-1185">Reference proteome</keyword>
<evidence type="ECO:0000259" key="1">
    <source>
        <dbReference type="PROSITE" id="PS51832"/>
    </source>
</evidence>
<protein>
    <submittedName>
        <fullName evidence="2">Phosphohydrolase</fullName>
    </submittedName>
</protein>
<dbReference type="PANTHER" id="PTHR43155">
    <property type="entry name" value="CYCLIC DI-GMP PHOSPHODIESTERASE PA4108-RELATED"/>
    <property type="match status" value="1"/>
</dbReference>
<dbReference type="InterPro" id="IPR003607">
    <property type="entry name" value="HD/PDEase_dom"/>
</dbReference>
<dbReference type="PROSITE" id="PS51832">
    <property type="entry name" value="HD_GYP"/>
    <property type="match status" value="1"/>
</dbReference>
<dbReference type="CDD" id="cd00077">
    <property type="entry name" value="HDc"/>
    <property type="match status" value="1"/>
</dbReference>
<gene>
    <name evidence="2" type="ORF">CRM82_14275</name>
</gene>
<dbReference type="Gene3D" id="1.10.3210.10">
    <property type="entry name" value="Hypothetical protein af1432"/>
    <property type="match status" value="1"/>
</dbReference>
<dbReference type="GO" id="GO:0008081">
    <property type="term" value="F:phosphoric diester hydrolase activity"/>
    <property type="evidence" value="ECO:0007669"/>
    <property type="project" value="UniProtKB-ARBA"/>
</dbReference>
<proteinExistence type="predicted"/>
<dbReference type="Pfam" id="PF13487">
    <property type="entry name" value="HD_5"/>
    <property type="match status" value="1"/>
</dbReference>
<feature type="domain" description="HD-GYP" evidence="1">
    <location>
        <begin position="128"/>
        <end position="325"/>
    </location>
</feature>
<accession>A0A2A7UWA8</accession>
<comment type="caution">
    <text evidence="2">The sequence shown here is derived from an EMBL/GenBank/DDBJ whole genome shotgun (WGS) entry which is preliminary data.</text>
</comment>
<dbReference type="Proteomes" id="UP000220246">
    <property type="component" value="Unassembled WGS sequence"/>
</dbReference>
<evidence type="ECO:0000313" key="3">
    <source>
        <dbReference type="Proteomes" id="UP000220246"/>
    </source>
</evidence>
<evidence type="ECO:0000313" key="2">
    <source>
        <dbReference type="EMBL" id="PEH89605.1"/>
    </source>
</evidence>
<organism evidence="2 3">
    <name type="scientific">Comamonas terrigena</name>
    <dbReference type="NCBI Taxonomy" id="32013"/>
    <lineage>
        <taxon>Bacteria</taxon>
        <taxon>Pseudomonadati</taxon>
        <taxon>Pseudomonadota</taxon>
        <taxon>Betaproteobacteria</taxon>
        <taxon>Burkholderiales</taxon>
        <taxon>Comamonadaceae</taxon>
        <taxon>Comamonas</taxon>
    </lineage>
</organism>
<dbReference type="SUPFAM" id="SSF109604">
    <property type="entry name" value="HD-domain/PDEase-like"/>
    <property type="match status" value="1"/>
</dbReference>
<name>A0A2A7UWA8_COMTR</name>
<dbReference type="InterPro" id="IPR037522">
    <property type="entry name" value="HD_GYP_dom"/>
</dbReference>
<dbReference type="STRING" id="1219032.GCA_001515545_00210"/>
<sequence>MMGVRTVLVRMSLPSHPLPQLEADSLQGTAHFLRAIQALGQQQNLVLRDAIYTANGVRLADKGMRIDAVLYDKLVNERLRLPIDDLLEIRDRVDVPTLEAEAMTLCESAALPRLLMQALGPRQQWRLLAPLADMAWPAQACFKLTVMRSQRPQLYEHSLCMMLVAVFLGVREKLDDTQLAQLAAAALLHDVGMLFMEPSWADPQHKLTPEERRQLAVHSITAMLVVRSTAAYPAAVELAVLEHHERMDGSGYPRNVTGEQISPLGRILMVAEVVAAFFEKYAGDRPAMRLSLMLRLNRERFDTRLIEHVHLLLQPALEREPRMAAEGEMQPMAAEVRHSLVMLTMLIDHWKRRSAQLPEKWQLLPSGRAGLFLDVRVAALEAALAEAGSLPKQQMAVLHLMKRDATMLSEQAVINREALWQLETFIHTCLRRWPKVAQRGDAVAQAVMDWINQAQSVLAGKRPGGRPAFFG</sequence>
<dbReference type="AlphaFoldDB" id="A0A2A7UWA8"/>
<dbReference type="EMBL" id="PDEA01000001">
    <property type="protein sequence ID" value="PEH89605.1"/>
    <property type="molecule type" value="Genomic_DNA"/>
</dbReference>
<dbReference type="SMART" id="SM00471">
    <property type="entry name" value="HDc"/>
    <property type="match status" value="1"/>
</dbReference>
<keyword evidence="2" id="KW-0378">Hydrolase</keyword>
<dbReference type="PANTHER" id="PTHR43155:SF2">
    <property type="entry name" value="CYCLIC DI-GMP PHOSPHODIESTERASE PA4108"/>
    <property type="match status" value="1"/>
</dbReference>